<keyword evidence="2" id="KW-0732">Signal</keyword>
<feature type="signal peptide" evidence="2">
    <location>
        <begin position="1"/>
        <end position="16"/>
    </location>
</feature>
<organism evidence="3 4">
    <name type="scientific">Paramecium sonneborni</name>
    <dbReference type="NCBI Taxonomy" id="65129"/>
    <lineage>
        <taxon>Eukaryota</taxon>
        <taxon>Sar</taxon>
        <taxon>Alveolata</taxon>
        <taxon>Ciliophora</taxon>
        <taxon>Intramacronucleata</taxon>
        <taxon>Oligohymenophorea</taxon>
        <taxon>Peniculida</taxon>
        <taxon>Parameciidae</taxon>
        <taxon>Paramecium</taxon>
    </lineage>
</organism>
<evidence type="ECO:0008006" key="5">
    <source>
        <dbReference type="Google" id="ProtNLM"/>
    </source>
</evidence>
<evidence type="ECO:0000256" key="1">
    <source>
        <dbReference type="SAM" id="Phobius"/>
    </source>
</evidence>
<evidence type="ECO:0000313" key="4">
    <source>
        <dbReference type="Proteomes" id="UP000692954"/>
    </source>
</evidence>
<proteinExistence type="predicted"/>
<name>A0A8S1N201_9CILI</name>
<keyword evidence="1" id="KW-0472">Membrane</keyword>
<keyword evidence="1" id="KW-0812">Transmembrane</keyword>
<comment type="caution">
    <text evidence="3">The sequence shown here is derived from an EMBL/GenBank/DDBJ whole genome shotgun (WGS) entry which is preliminary data.</text>
</comment>
<dbReference type="Proteomes" id="UP000692954">
    <property type="component" value="Unassembled WGS sequence"/>
</dbReference>
<gene>
    <name evidence="3" type="ORF">PSON_ATCC_30995.1.T0480314</name>
</gene>
<dbReference type="EMBL" id="CAJJDN010000048">
    <property type="protein sequence ID" value="CAD8085712.1"/>
    <property type="molecule type" value="Genomic_DNA"/>
</dbReference>
<feature type="transmembrane region" description="Helical" evidence="1">
    <location>
        <begin position="522"/>
        <end position="546"/>
    </location>
</feature>
<sequence length="556" mass="64081">MKIIYILLSIVYLCKAQIKTAFCDEYIEYDVDYFGRFVSNAKLSNVTDAILAEKRVLIIDDNLNVLSSIPKTQNHNCQWIFKQSSDTFFVGCQKYGESPYLIAYKSINKTHYAQFGDIVYFPNLNETVFRITGALNTLFTVQPTKVTLFTLVMSASEWSIKTTQNVLDKNYFARTSEINITNIDFAPYSQDNLQYYKLIVVEYSLGAFWVDSVVKNNILSPFKTGLINLYSFFYYSSTRYYQGVSIHSTTQNVSQLMFTLFYNGNTDLNIKAVYISPSNTTITWNYEYTGNGWPSWRNPITLGNLQGILRRNSLKQGIFNVYNIQIPFASEQTENNSGLGSEPVDIFTSPPQEFAIIILILVIELCIVQKIISYKVKVLELLKVQLLLLYQEYFVATDFSNVTDQLVDIGQAIVRGNSIIMWECLDKVKDCLDILTIQSQIINLQIIFQYLFVPNNCGQRVYEKLKLFLILFFYQKNHYFPTNQHQLLSNEIKELVAGIFKPFLPEVIEFLVGKILMQDIRIVNALIFSGILEVLLVILGAFYYIMVETPNQYKRA</sequence>
<dbReference type="AlphaFoldDB" id="A0A8S1N201"/>
<keyword evidence="1" id="KW-1133">Transmembrane helix</keyword>
<feature type="chain" id="PRO_5035897259" description="Transmembrane protein" evidence="2">
    <location>
        <begin position="17"/>
        <end position="556"/>
    </location>
</feature>
<keyword evidence="4" id="KW-1185">Reference proteome</keyword>
<protein>
    <recommendedName>
        <fullName evidence="5">Transmembrane protein</fullName>
    </recommendedName>
</protein>
<accession>A0A8S1N201</accession>
<reference evidence="3" key="1">
    <citation type="submission" date="2021-01" db="EMBL/GenBank/DDBJ databases">
        <authorList>
            <consortium name="Genoscope - CEA"/>
            <person name="William W."/>
        </authorList>
    </citation>
    <scope>NUCLEOTIDE SEQUENCE</scope>
</reference>
<evidence type="ECO:0000313" key="3">
    <source>
        <dbReference type="EMBL" id="CAD8085712.1"/>
    </source>
</evidence>
<evidence type="ECO:0000256" key="2">
    <source>
        <dbReference type="SAM" id="SignalP"/>
    </source>
</evidence>